<dbReference type="KEGG" id="rva:Rvan_3164"/>
<evidence type="ECO:0000256" key="1">
    <source>
        <dbReference type="SAM" id="MobiDB-lite"/>
    </source>
</evidence>
<feature type="region of interest" description="Disordered" evidence="1">
    <location>
        <begin position="287"/>
        <end position="335"/>
    </location>
</feature>
<name>E3I138_RHOVT</name>
<keyword evidence="2" id="KW-0732">Signal</keyword>
<feature type="region of interest" description="Disordered" evidence="1">
    <location>
        <begin position="794"/>
        <end position="821"/>
    </location>
</feature>
<dbReference type="RefSeq" id="WP_013420725.1">
    <property type="nucleotide sequence ID" value="NC_014664.1"/>
</dbReference>
<reference evidence="4" key="1">
    <citation type="journal article" date="2011" name="J. Bacteriol.">
        <title>Genome sequences of eight morphologically diverse alphaproteobacteria.</title>
        <authorList>
            <consortium name="US DOE Joint Genome Institute"/>
            <person name="Brown P.J."/>
            <person name="Kysela D.T."/>
            <person name="Buechlein A."/>
            <person name="Hemmerich C."/>
            <person name="Brun Y.V."/>
        </authorList>
    </citation>
    <scope>NUCLEOTIDE SEQUENCE [LARGE SCALE GENOMIC DNA]</scope>
    <source>
        <strain evidence="4">ATCC 17100 / ATH 3.1.1 / DSM 162 / LMG 4299</strain>
    </source>
</reference>
<feature type="region of interest" description="Disordered" evidence="1">
    <location>
        <begin position="110"/>
        <end position="129"/>
    </location>
</feature>
<feature type="chain" id="PRO_5003172100" evidence="2">
    <location>
        <begin position="33"/>
        <end position="821"/>
    </location>
</feature>
<dbReference type="STRING" id="648757.Rvan_3164"/>
<dbReference type="Proteomes" id="UP000001399">
    <property type="component" value="Chromosome"/>
</dbReference>
<dbReference type="OrthoDB" id="7847277at2"/>
<organism evidence="3 4">
    <name type="scientific">Rhodomicrobium vannielii (strain ATCC 17100 / DSM 162 / LMG 4299 / NCIMB 10020 / ATH 3.1.1)</name>
    <dbReference type="NCBI Taxonomy" id="648757"/>
    <lineage>
        <taxon>Bacteria</taxon>
        <taxon>Pseudomonadati</taxon>
        <taxon>Pseudomonadota</taxon>
        <taxon>Alphaproteobacteria</taxon>
        <taxon>Hyphomicrobiales</taxon>
        <taxon>Hyphomicrobiaceae</taxon>
        <taxon>Rhodomicrobium</taxon>
    </lineage>
</organism>
<sequence length="821" mass="88854">MSRLAFASFLRGAVALIVSLPMLLLATAPASAWDTQLTRAIMQVYLGTASEAQIALVRANNHVINNMASTGHLRDHVYQKVQADFARFNAEVATNAARNNGLDLNAQKATKAASPGTDSDFITSSSSGKMDVGQIEGSIRDYNAEMNRRLGTQNVDYAKRLNTDFMANPNQMSADDFAKVSKLNNDAYKKQGAASYEAKVRTPGETVTASEIVDYQKDMRDLIGKKSGQIKDLQGKLSDALKADPSGLKPETRNLKAELQIRQQQQAKYIERFTEATRLTAETYGVAAPEGSPIAHEGSDRSLKPGEGQLESDKVRANQKAAAKSSSLADYQTGKATGESVRVNVEASGNIEAQAGRIPDRDRLMANAADQLTDLPPSQQGEVIDDVRRRFGDDAARELTERARAANSAKAAAGRTEAFKANAKAAAEKIAVVSAIAGLANEVRAWVKGEKSNWEAAETAADMVSQGLYNTGKNLAGWKETYDLNKSAFTNETQARIFRIAKELHDRGVDLADVKRIVADMEKGSEASLDGKIKDLAAQGVAYTKPVPVERTTFSDRGWTEYAKEQGGVAADIVKGILVAPVKLAWDTGKDLGELVLITSDIYKAHRNISDADLEVIEQQNAITRTKLIRRLTEMGADPREAETAVDAWFDGKDEGIEKLRRLRDKLRGDDASTAAPEAPLVSPEEIAKRRAHIMDRLANLNHTKLKAALDGMGIAPPVDFYNCLCRSAGYGSSSAAQYYHPDTIGEYDPKYSCSQPGDPCIVSGFGCGRYPLPSGAKIWTSCIAGNRVNPTLGADGKPMPKSGVPLDEAVEQALRQRKRP</sequence>
<evidence type="ECO:0000313" key="4">
    <source>
        <dbReference type="Proteomes" id="UP000001399"/>
    </source>
</evidence>
<dbReference type="eggNOG" id="COG3064">
    <property type="taxonomic scope" value="Bacteria"/>
</dbReference>
<dbReference type="AlphaFoldDB" id="E3I138"/>
<feature type="compositionally biased region" description="Polar residues" evidence="1">
    <location>
        <begin position="116"/>
        <end position="128"/>
    </location>
</feature>
<protein>
    <submittedName>
        <fullName evidence="3">Uncharacterized protein</fullName>
    </submittedName>
</protein>
<dbReference type="HOGENOM" id="CLU_344483_0_0_5"/>
<accession>E3I138</accession>
<feature type="signal peptide" evidence="2">
    <location>
        <begin position="1"/>
        <end position="32"/>
    </location>
</feature>
<dbReference type="EMBL" id="CP002292">
    <property type="protein sequence ID" value="ADP72361.1"/>
    <property type="molecule type" value="Genomic_DNA"/>
</dbReference>
<evidence type="ECO:0000256" key="2">
    <source>
        <dbReference type="SAM" id="SignalP"/>
    </source>
</evidence>
<evidence type="ECO:0000313" key="3">
    <source>
        <dbReference type="EMBL" id="ADP72361.1"/>
    </source>
</evidence>
<proteinExistence type="predicted"/>
<gene>
    <name evidence="3" type="ordered locus">Rvan_3164</name>
</gene>
<keyword evidence="4" id="KW-1185">Reference proteome</keyword>